<dbReference type="PATRIC" id="fig|1396.535.peg.758"/>
<dbReference type="EMBL" id="LJKE01000108">
    <property type="protein sequence ID" value="KZD54561.1"/>
    <property type="molecule type" value="Genomic_DNA"/>
</dbReference>
<dbReference type="InterPro" id="IPR041657">
    <property type="entry name" value="HTH_17"/>
</dbReference>
<evidence type="ECO:0000259" key="1">
    <source>
        <dbReference type="Pfam" id="PF12728"/>
    </source>
</evidence>
<accession>A0A164L3M0</accession>
<evidence type="ECO:0000313" key="3">
    <source>
        <dbReference type="Proteomes" id="UP000076482"/>
    </source>
</evidence>
<proteinExistence type="predicted"/>
<dbReference type="Pfam" id="PF12728">
    <property type="entry name" value="HTH_17"/>
    <property type="match status" value="1"/>
</dbReference>
<name>A0A164L3M0_BACCE</name>
<reference evidence="2 3" key="1">
    <citation type="submission" date="2015-09" db="EMBL/GenBank/DDBJ databases">
        <title>Bacillus cereus food isolates.</title>
        <authorList>
            <person name="Boekhorst J."/>
        </authorList>
    </citation>
    <scope>NUCLEOTIDE SEQUENCE [LARGE SCALE GENOMIC DNA]</scope>
    <source>
        <strain evidence="2 3">B4088</strain>
    </source>
</reference>
<dbReference type="Proteomes" id="UP000076482">
    <property type="component" value="Unassembled WGS sequence"/>
</dbReference>
<dbReference type="RefSeq" id="WP_063263127.1">
    <property type="nucleotide sequence ID" value="NZ_LJKE01000108.1"/>
</dbReference>
<organism evidence="2 3">
    <name type="scientific">Bacillus cereus</name>
    <dbReference type="NCBI Taxonomy" id="1396"/>
    <lineage>
        <taxon>Bacteria</taxon>
        <taxon>Bacillati</taxon>
        <taxon>Bacillota</taxon>
        <taxon>Bacilli</taxon>
        <taxon>Bacillales</taxon>
        <taxon>Bacillaceae</taxon>
        <taxon>Bacillus</taxon>
        <taxon>Bacillus cereus group</taxon>
    </lineage>
</organism>
<evidence type="ECO:0000313" key="2">
    <source>
        <dbReference type="EMBL" id="KZD54561.1"/>
    </source>
</evidence>
<dbReference type="AlphaFoldDB" id="A0A164L3M0"/>
<comment type="caution">
    <text evidence="2">The sequence shown here is derived from an EMBL/GenBank/DDBJ whole genome shotgun (WGS) entry which is preliminary data.</text>
</comment>
<protein>
    <recommendedName>
        <fullName evidence="1">Helix-turn-helix domain-containing protein</fullName>
    </recommendedName>
</protein>
<sequence length="81" mass="9510">MHEEYILQKFDKRKWAKANILTTPEALEILGISRARLSNMIKNGKITPLKKQGCTSLFLREDLENKLEELKILRAKFQPNR</sequence>
<gene>
    <name evidence="2" type="ORF">B4088_5664</name>
</gene>
<feature type="domain" description="Helix-turn-helix" evidence="1">
    <location>
        <begin position="21"/>
        <end position="65"/>
    </location>
</feature>